<keyword evidence="3" id="KW-0067">ATP-binding</keyword>
<comment type="caution">
    <text evidence="3">The sequence shown here is derived from an EMBL/GenBank/DDBJ whole genome shotgun (WGS) entry which is preliminary data.</text>
</comment>
<name>A0ABU6CJH0_9ACTN</name>
<dbReference type="Proteomes" id="UP001352223">
    <property type="component" value="Unassembled WGS sequence"/>
</dbReference>
<keyword evidence="3" id="KW-0547">Nucleotide-binding</keyword>
<keyword evidence="4" id="KW-1185">Reference proteome</keyword>
<dbReference type="GO" id="GO:0005524">
    <property type="term" value="F:ATP binding"/>
    <property type="evidence" value="ECO:0007669"/>
    <property type="project" value="UniProtKB-KW"/>
</dbReference>
<dbReference type="InterPro" id="IPR036890">
    <property type="entry name" value="HATPase_C_sf"/>
</dbReference>
<keyword evidence="1" id="KW-0418">Kinase</keyword>
<dbReference type="PANTHER" id="PTHR35526">
    <property type="entry name" value="ANTI-SIGMA-F FACTOR RSBW-RELATED"/>
    <property type="match status" value="1"/>
</dbReference>
<gene>
    <name evidence="3" type="ORF">OKJ48_32270</name>
</gene>
<dbReference type="EMBL" id="JAOZYB010000318">
    <property type="protein sequence ID" value="MEB3964871.1"/>
    <property type="molecule type" value="Genomic_DNA"/>
</dbReference>
<evidence type="ECO:0000313" key="4">
    <source>
        <dbReference type="Proteomes" id="UP001352223"/>
    </source>
</evidence>
<proteinExistence type="predicted"/>
<dbReference type="Pfam" id="PF13581">
    <property type="entry name" value="HATPase_c_2"/>
    <property type="match status" value="1"/>
</dbReference>
<evidence type="ECO:0000256" key="1">
    <source>
        <dbReference type="ARBA" id="ARBA00022527"/>
    </source>
</evidence>
<accession>A0ABU6CJH0</accession>
<feature type="domain" description="Histidine kinase/HSP90-like ATPase" evidence="2">
    <location>
        <begin position="27"/>
        <end position="125"/>
    </location>
</feature>
<dbReference type="RefSeq" id="WP_324772638.1">
    <property type="nucleotide sequence ID" value="NZ_JAOZYB010000318.1"/>
</dbReference>
<dbReference type="InterPro" id="IPR003594">
    <property type="entry name" value="HATPase_dom"/>
</dbReference>
<keyword evidence="1" id="KW-0808">Transferase</keyword>
<dbReference type="Gene3D" id="3.30.565.10">
    <property type="entry name" value="Histidine kinase-like ATPase, C-terminal domain"/>
    <property type="match status" value="1"/>
</dbReference>
<dbReference type="InterPro" id="IPR050267">
    <property type="entry name" value="Anti-sigma-factor_SerPK"/>
</dbReference>
<keyword evidence="1" id="KW-0723">Serine/threonine-protein kinase</keyword>
<reference evidence="3 4" key="1">
    <citation type="submission" date="2022-10" db="EMBL/GenBank/DDBJ databases">
        <authorList>
            <person name="Xie J."/>
            <person name="Shen N."/>
        </authorList>
    </citation>
    <scope>NUCLEOTIDE SEQUENCE [LARGE SCALE GENOMIC DNA]</scope>
    <source>
        <strain evidence="3 4">DSM 41681</strain>
    </source>
</reference>
<dbReference type="PANTHER" id="PTHR35526:SF3">
    <property type="entry name" value="ANTI-SIGMA-F FACTOR RSBW"/>
    <property type="match status" value="1"/>
</dbReference>
<protein>
    <submittedName>
        <fullName evidence="3">ATP-binding protein</fullName>
    </submittedName>
</protein>
<dbReference type="CDD" id="cd16936">
    <property type="entry name" value="HATPase_RsbW-like"/>
    <property type="match status" value="1"/>
</dbReference>
<sequence>MNLDRWITRSTSRARAQVSCPHILLLRSRPQSVSDARHFIRGYLATNVPDASDDHLDQVSLVASELVTNAVKHGSAPGDPLRLVIDADDRCTRIEVHDSIRRHPRIKAATDNDTSGRGLSIVNTVCAGLWGANDTSTGKSVWAEVHAL</sequence>
<organism evidence="3 4">
    <name type="scientific">Streptomyces kunmingensis</name>
    <dbReference type="NCBI Taxonomy" id="68225"/>
    <lineage>
        <taxon>Bacteria</taxon>
        <taxon>Bacillati</taxon>
        <taxon>Actinomycetota</taxon>
        <taxon>Actinomycetes</taxon>
        <taxon>Kitasatosporales</taxon>
        <taxon>Streptomycetaceae</taxon>
        <taxon>Streptomyces</taxon>
    </lineage>
</organism>
<dbReference type="SUPFAM" id="SSF55874">
    <property type="entry name" value="ATPase domain of HSP90 chaperone/DNA topoisomerase II/histidine kinase"/>
    <property type="match status" value="1"/>
</dbReference>
<evidence type="ECO:0000313" key="3">
    <source>
        <dbReference type="EMBL" id="MEB3964871.1"/>
    </source>
</evidence>
<evidence type="ECO:0000259" key="2">
    <source>
        <dbReference type="Pfam" id="PF13581"/>
    </source>
</evidence>